<dbReference type="OrthoDB" id="312720at2157"/>
<dbReference type="RefSeq" id="WP_089383908.1">
    <property type="nucleotide sequence ID" value="NZ_FZNQ01000003.1"/>
</dbReference>
<dbReference type="AlphaFoldDB" id="A0A238VLP8"/>
<dbReference type="EMBL" id="FZNQ01000003">
    <property type="protein sequence ID" value="SNR35310.1"/>
    <property type="molecule type" value="Genomic_DNA"/>
</dbReference>
<reference evidence="1 2" key="1">
    <citation type="submission" date="2017-06" db="EMBL/GenBank/DDBJ databases">
        <authorList>
            <person name="Kim H.J."/>
            <person name="Triplett B.A."/>
        </authorList>
    </citation>
    <scope>NUCLEOTIDE SEQUENCE [LARGE SCALE GENOMIC DNA]</scope>
    <source>
        <strain evidence="1 2">DSM 8800</strain>
    </source>
</reference>
<dbReference type="Proteomes" id="UP000198397">
    <property type="component" value="Unassembled WGS sequence"/>
</dbReference>
<keyword evidence="2" id="KW-1185">Reference proteome</keyword>
<evidence type="ECO:0000313" key="2">
    <source>
        <dbReference type="Proteomes" id="UP000198397"/>
    </source>
</evidence>
<gene>
    <name evidence="1" type="ORF">SAMN06264855_103107</name>
</gene>
<organism evidence="1 2">
    <name type="scientific">Halorubrum vacuolatum</name>
    <name type="common">Natronobacterium vacuolatum</name>
    <dbReference type="NCBI Taxonomy" id="63740"/>
    <lineage>
        <taxon>Archaea</taxon>
        <taxon>Methanobacteriati</taxon>
        <taxon>Methanobacteriota</taxon>
        <taxon>Stenosarchaea group</taxon>
        <taxon>Halobacteria</taxon>
        <taxon>Halobacteriales</taxon>
        <taxon>Haloferacaceae</taxon>
        <taxon>Halorubrum</taxon>
    </lineage>
</organism>
<protein>
    <submittedName>
        <fullName evidence="1">Uncharacterized protein</fullName>
    </submittedName>
</protein>
<accession>A0A238VLP8</accession>
<sequence length="336" mass="36711">MGIVGRFVRKWVVKRLLFRNPIVFAVVWIVSRLHRGRRLAKTVPLATYHGGERIDADFLDRREIADRTAPAPDGVMDDLNRFARGEDAESESEATDDPFDPEAVHPAIRACCERTAAHRTVRRVRWRRGLRLVGGLFGRVAREVGQFSMPGRDRGFHPVHGQFLAVRSDEDPREDVRGWVRTDDAGDVVSLGLYGGHVAAAGEVTEPSDDAAGPERFLNAAFPLPGATLSVVARPRHVPDRSGGWLGRVGGWLGRRASIGRGSEGASGTGLEWTTTAAGHPGVYLRLPAVALKLPLSVRVRLTSAPSRDGDEVSAATEVRLYGVRLLRIDHRVAPA</sequence>
<name>A0A238VLP8_HALVU</name>
<evidence type="ECO:0000313" key="1">
    <source>
        <dbReference type="EMBL" id="SNR35310.1"/>
    </source>
</evidence>
<proteinExistence type="predicted"/>